<gene>
    <name evidence="1" type="ORF">MAN_05257</name>
</gene>
<evidence type="ECO:0008006" key="3">
    <source>
        <dbReference type="Google" id="ProtNLM"/>
    </source>
</evidence>
<evidence type="ECO:0000313" key="1">
    <source>
        <dbReference type="EMBL" id="KID65598.1"/>
    </source>
</evidence>
<accession>A0A0B4F567</accession>
<dbReference type="PANTHER" id="PTHR42085:SF1">
    <property type="entry name" value="F-BOX DOMAIN-CONTAINING PROTEIN"/>
    <property type="match status" value="1"/>
</dbReference>
<feature type="non-terminal residue" evidence="1">
    <location>
        <position position="1"/>
    </location>
</feature>
<dbReference type="OrthoDB" id="72726at2759"/>
<dbReference type="AlphaFoldDB" id="A0A0B4F567"/>
<dbReference type="InterPro" id="IPR038883">
    <property type="entry name" value="AN11006-like"/>
</dbReference>
<dbReference type="HOGENOM" id="CLU_066073_0_0_1"/>
<name>A0A0B4F567_METAF</name>
<keyword evidence="2" id="KW-1185">Reference proteome</keyword>
<sequence>MAGSNETNVKSTEIPLPAMNSQESSYLFQLPPELRLSIYRHLFQSTRLSYGPTTRWTRTIRPARYSLALVRTCRRMRTEIGDSWIGHVLFNFRDTEYMMVRLTALPMATISKIRHLRVLGTILPQNERPVPDNQSESDYDYTYYTLVHALKLLPGLQLDTLTVLTPIDKYCDYEVLDTLIKYGEGWKELRFICQHSAQLGYKFPDSIRIWNNTVGYSREPQPAHWVNVMNTRDGIQNQPSVTMYRSTLPGKACSVMTEATRVLVKQTPSEEEENPAAILEYYGRNADRRNVKYAQEFMVVVKRGKGIDYQEKEDSDYLPPEIGDVREDIANKTLEEIQEEYLCWWCKDAKHYSNYGERLFFDRYEHVDEYIWRELERVLAAP</sequence>
<protein>
    <recommendedName>
        <fullName evidence="3">F-box domain-containing protein</fullName>
    </recommendedName>
</protein>
<proteinExistence type="predicted"/>
<dbReference type="VEuPathDB" id="FungiDB:MAN_05257"/>
<comment type="caution">
    <text evidence="1">The sequence shown here is derived from an EMBL/GenBank/DDBJ whole genome shotgun (WGS) entry which is preliminary data.</text>
</comment>
<evidence type="ECO:0000313" key="2">
    <source>
        <dbReference type="Proteomes" id="UP000031186"/>
    </source>
</evidence>
<dbReference type="PANTHER" id="PTHR42085">
    <property type="entry name" value="F-BOX DOMAIN-CONTAINING PROTEIN"/>
    <property type="match status" value="1"/>
</dbReference>
<organism evidence="1 2">
    <name type="scientific">Metarhizium anisopliae (strain ARSEF 549)</name>
    <dbReference type="NCBI Taxonomy" id="3151832"/>
    <lineage>
        <taxon>Eukaryota</taxon>
        <taxon>Fungi</taxon>
        <taxon>Dikarya</taxon>
        <taxon>Ascomycota</taxon>
        <taxon>Pezizomycotina</taxon>
        <taxon>Sordariomycetes</taxon>
        <taxon>Hypocreomycetidae</taxon>
        <taxon>Hypocreales</taxon>
        <taxon>Clavicipitaceae</taxon>
        <taxon>Metarhizium</taxon>
    </lineage>
</organism>
<dbReference type="Proteomes" id="UP000031186">
    <property type="component" value="Unassembled WGS sequence"/>
</dbReference>
<reference evidence="1 2" key="1">
    <citation type="journal article" date="2014" name="Proc. Natl. Acad. Sci. U.S.A.">
        <title>Trajectory and genomic determinants of fungal-pathogen speciation and host adaptation.</title>
        <authorList>
            <person name="Hu X."/>
            <person name="Xiao G."/>
            <person name="Zheng P."/>
            <person name="Shang Y."/>
            <person name="Su Y."/>
            <person name="Zhang X."/>
            <person name="Liu X."/>
            <person name="Zhan S."/>
            <person name="St Leger R.J."/>
            <person name="Wang C."/>
        </authorList>
    </citation>
    <scope>NUCLEOTIDE SEQUENCE [LARGE SCALE GENOMIC DNA]</scope>
    <source>
        <strain evidence="1 2">ARSEF 549</strain>
    </source>
</reference>
<dbReference type="EMBL" id="AZNF01000006">
    <property type="protein sequence ID" value="KID65598.1"/>
    <property type="molecule type" value="Genomic_DNA"/>
</dbReference>